<name>A0A7U2IAX4_PHANO</name>
<feature type="compositionally biased region" description="Basic and acidic residues" evidence="1">
    <location>
        <begin position="427"/>
        <end position="448"/>
    </location>
</feature>
<dbReference type="AlphaFoldDB" id="A0A7U2IAX4"/>
<proteinExistence type="predicted"/>
<sequence>MPVQDPTTSFMNIDHLTVDSPRLDADAEATGLLKETVLRPYQAYCVTEASSRPPSPSSLRPQPLRVRSSRLQNLGSEPQSLPSWPDLQTPATYTQRNGSLAILSKEGKEGNEQHELSNQALPSRCTSLESQDHITQAVTPRGSHPLATSQTRTYDETPSHSRMQQTSRKHVTASTAYRRKALPQHFSDSSMGHHPLPPLPIGRTHLPDLNCSASGRPETAEYQEENLYHKSHGTQSSIRFTEWHHSGEQPPVTEHRHEDLHLPTREEIQTRDLTYFSKAIVISPLELRTSHVGTLPNDVPAPSLYGRSRPSYACADQPQFESSERLYISRGLLSGMEDDRRAHRRTQPKDAQLKYQFGRRPDIRLDVPPPTPPHRSLPKSTPIKQTFKPTDPLRSNALLDQPLFFPYASPKTGPGPRPPPWGSSDNLELRRQTRSDAREREDARKMRDSGSSFYKSSDSTESVRENTMRREVEEYREQVLRLYPDLEFDGKKNEEGGCCWCLCAVM</sequence>
<feature type="region of interest" description="Disordered" evidence="1">
    <location>
        <begin position="338"/>
        <end position="471"/>
    </location>
</feature>
<feature type="compositionally biased region" description="Basic and acidic residues" evidence="1">
    <location>
        <begin position="338"/>
        <end position="352"/>
    </location>
</feature>
<gene>
    <name evidence="2" type="ORF">JI435_117200</name>
</gene>
<accession>A0A7U2IAX4</accession>
<protein>
    <submittedName>
        <fullName evidence="2">Uncharacterized protein</fullName>
    </submittedName>
</protein>
<dbReference type="EMBL" id="CP069042">
    <property type="protein sequence ID" value="QRD06335.1"/>
    <property type="molecule type" value="Genomic_DNA"/>
</dbReference>
<feature type="region of interest" description="Disordered" evidence="1">
    <location>
        <begin position="137"/>
        <end position="170"/>
    </location>
</feature>
<evidence type="ECO:0000313" key="3">
    <source>
        <dbReference type="Proteomes" id="UP000663193"/>
    </source>
</evidence>
<dbReference type="VEuPathDB" id="FungiDB:JI435_117200"/>
<feature type="compositionally biased region" description="Low complexity" evidence="1">
    <location>
        <begin position="449"/>
        <end position="459"/>
    </location>
</feature>
<evidence type="ECO:0000313" key="2">
    <source>
        <dbReference type="EMBL" id="QRD06335.1"/>
    </source>
</evidence>
<dbReference type="OrthoDB" id="3784760at2759"/>
<feature type="compositionally biased region" description="Polar residues" evidence="1">
    <location>
        <begin position="378"/>
        <end position="388"/>
    </location>
</feature>
<reference evidence="3" key="1">
    <citation type="journal article" date="2021" name="BMC Genomics">
        <title>Chromosome-level genome assembly and manually-curated proteome of model necrotroph Parastagonospora nodorum Sn15 reveals a genome-wide trove of candidate effector homologs, and redundancy of virulence-related functions within an accessory chromosome.</title>
        <authorList>
            <person name="Bertazzoni S."/>
            <person name="Jones D.A.B."/>
            <person name="Phan H.T."/>
            <person name="Tan K.-C."/>
            <person name="Hane J.K."/>
        </authorList>
    </citation>
    <scope>NUCLEOTIDE SEQUENCE [LARGE SCALE GENOMIC DNA]</scope>
    <source>
        <strain evidence="3">SN15 / ATCC MYA-4574 / FGSC 10173)</strain>
    </source>
</reference>
<feature type="compositionally biased region" description="Basic and acidic residues" evidence="1">
    <location>
        <begin position="461"/>
        <end position="471"/>
    </location>
</feature>
<keyword evidence="3" id="KW-1185">Reference proteome</keyword>
<dbReference type="Proteomes" id="UP000663193">
    <property type="component" value="Chromosome 20"/>
</dbReference>
<evidence type="ECO:0000256" key="1">
    <source>
        <dbReference type="SAM" id="MobiDB-lite"/>
    </source>
</evidence>
<organism evidence="2 3">
    <name type="scientific">Phaeosphaeria nodorum (strain SN15 / ATCC MYA-4574 / FGSC 10173)</name>
    <name type="common">Glume blotch fungus</name>
    <name type="synonym">Parastagonospora nodorum</name>
    <dbReference type="NCBI Taxonomy" id="321614"/>
    <lineage>
        <taxon>Eukaryota</taxon>
        <taxon>Fungi</taxon>
        <taxon>Dikarya</taxon>
        <taxon>Ascomycota</taxon>
        <taxon>Pezizomycotina</taxon>
        <taxon>Dothideomycetes</taxon>
        <taxon>Pleosporomycetidae</taxon>
        <taxon>Pleosporales</taxon>
        <taxon>Pleosporineae</taxon>
        <taxon>Phaeosphaeriaceae</taxon>
        <taxon>Parastagonospora</taxon>
    </lineage>
</organism>